<proteinExistence type="predicted"/>
<reference evidence="1 2" key="1">
    <citation type="submission" date="2024-06" db="EMBL/GenBank/DDBJ databases">
        <title>Genomic Encyclopedia of Type Strains, Phase IV (KMG-IV): sequencing the most valuable type-strain genomes for metagenomic binning, comparative biology and taxonomic classification.</title>
        <authorList>
            <person name="Goeker M."/>
        </authorList>
    </citation>
    <scope>NUCLEOTIDE SEQUENCE [LARGE SCALE GENOMIC DNA]</scope>
    <source>
        <strain evidence="1 2">DSM 23650</strain>
    </source>
</reference>
<comment type="caution">
    <text evidence="1">The sequence shown here is derived from an EMBL/GenBank/DDBJ whole genome shotgun (WGS) entry which is preliminary data.</text>
</comment>
<protein>
    <submittedName>
        <fullName evidence="1">Uncharacterized protein</fullName>
    </submittedName>
</protein>
<keyword evidence="2" id="KW-1185">Reference proteome</keyword>
<dbReference type="Proteomes" id="UP001549112">
    <property type="component" value="Unassembled WGS sequence"/>
</dbReference>
<sequence>MLRIAHWLMEQARFFQRYFQIVASPDKETLLLAFQ</sequence>
<evidence type="ECO:0000313" key="2">
    <source>
        <dbReference type="Proteomes" id="UP001549112"/>
    </source>
</evidence>
<name>A0ABV2FPV1_9HYPH</name>
<accession>A0ABV2FPV1</accession>
<organism evidence="1 2">
    <name type="scientific">Bartonella japonica</name>
    <dbReference type="NCBI Taxonomy" id="357761"/>
    <lineage>
        <taxon>Bacteria</taxon>
        <taxon>Pseudomonadati</taxon>
        <taxon>Pseudomonadota</taxon>
        <taxon>Alphaproteobacteria</taxon>
        <taxon>Hyphomicrobiales</taxon>
        <taxon>Bartonellaceae</taxon>
        <taxon>Bartonella</taxon>
    </lineage>
</organism>
<evidence type="ECO:0000313" key="1">
    <source>
        <dbReference type="EMBL" id="MET3560547.1"/>
    </source>
</evidence>
<dbReference type="EMBL" id="JBEPLT010000013">
    <property type="protein sequence ID" value="MET3560547.1"/>
    <property type="molecule type" value="Genomic_DNA"/>
</dbReference>
<gene>
    <name evidence="1" type="ORF">ABID39_001249</name>
</gene>